<dbReference type="PANTHER" id="PTHR46913:SF19">
    <property type="entry name" value="RING-TYPE E3 UBIQUITIN TRANSFERASE"/>
    <property type="match status" value="1"/>
</dbReference>
<dbReference type="SMART" id="SM00184">
    <property type="entry name" value="RING"/>
    <property type="match status" value="1"/>
</dbReference>
<dbReference type="FunFam" id="3.30.40.10:FF:000187">
    <property type="entry name" value="E3 ubiquitin-protein ligase ATL6"/>
    <property type="match status" value="1"/>
</dbReference>
<feature type="domain" description="RING-type" evidence="16">
    <location>
        <begin position="157"/>
        <end position="199"/>
    </location>
</feature>
<evidence type="ECO:0000256" key="11">
    <source>
        <dbReference type="ARBA" id="ARBA00022989"/>
    </source>
</evidence>
<evidence type="ECO:0000256" key="1">
    <source>
        <dbReference type="ARBA" id="ARBA00000900"/>
    </source>
</evidence>
<keyword evidence="10" id="KW-0862">Zinc</keyword>
<evidence type="ECO:0000313" key="17">
    <source>
        <dbReference type="EMBL" id="KAL3504797.1"/>
    </source>
</evidence>
<evidence type="ECO:0000256" key="2">
    <source>
        <dbReference type="ARBA" id="ARBA00004167"/>
    </source>
</evidence>
<dbReference type="InterPro" id="IPR001841">
    <property type="entry name" value="Znf_RING"/>
</dbReference>
<evidence type="ECO:0000256" key="5">
    <source>
        <dbReference type="ARBA" id="ARBA00022679"/>
    </source>
</evidence>
<dbReference type="GO" id="GO:0016020">
    <property type="term" value="C:membrane"/>
    <property type="evidence" value="ECO:0007669"/>
    <property type="project" value="UniProtKB-SubCell"/>
</dbReference>
<accession>A0ABD2YFZ7</accession>
<dbReference type="EC" id="2.3.2.27" evidence="4"/>
<dbReference type="InterPro" id="IPR013083">
    <property type="entry name" value="Znf_RING/FYVE/PHD"/>
</dbReference>
<keyword evidence="9" id="KW-0833">Ubl conjugation pathway</keyword>
<name>A0ABD2YFZ7_9GENT</name>
<dbReference type="AlphaFoldDB" id="A0ABD2YFZ7"/>
<evidence type="ECO:0000256" key="8">
    <source>
        <dbReference type="ARBA" id="ARBA00022771"/>
    </source>
</evidence>
<evidence type="ECO:0000256" key="3">
    <source>
        <dbReference type="ARBA" id="ARBA00004906"/>
    </source>
</evidence>
<dbReference type="SUPFAM" id="SSF57850">
    <property type="entry name" value="RING/U-box"/>
    <property type="match status" value="1"/>
</dbReference>
<keyword evidence="7" id="KW-0479">Metal-binding</keyword>
<keyword evidence="11 15" id="KW-1133">Transmembrane helix</keyword>
<keyword evidence="12 15" id="KW-0472">Membrane</keyword>
<organism evidence="17 18">
    <name type="scientific">Cinchona calisaya</name>
    <dbReference type="NCBI Taxonomy" id="153742"/>
    <lineage>
        <taxon>Eukaryota</taxon>
        <taxon>Viridiplantae</taxon>
        <taxon>Streptophyta</taxon>
        <taxon>Embryophyta</taxon>
        <taxon>Tracheophyta</taxon>
        <taxon>Spermatophyta</taxon>
        <taxon>Magnoliopsida</taxon>
        <taxon>eudicotyledons</taxon>
        <taxon>Gunneridae</taxon>
        <taxon>Pentapetalae</taxon>
        <taxon>asterids</taxon>
        <taxon>lamiids</taxon>
        <taxon>Gentianales</taxon>
        <taxon>Rubiaceae</taxon>
        <taxon>Cinchonoideae</taxon>
        <taxon>Cinchoneae</taxon>
        <taxon>Cinchona</taxon>
    </lineage>
</organism>
<protein>
    <recommendedName>
        <fullName evidence="4">RING-type E3 ubiquitin transferase</fullName>
        <ecNumber evidence="4">2.3.2.27</ecNumber>
    </recommendedName>
</protein>
<keyword evidence="18" id="KW-1185">Reference proteome</keyword>
<sequence>MTMMKHRKLFPTSKDNNTLSCPDICDSTCPYGCDPYEDVYSTSPPPPPPPQLAPNLSARQGQQISPYVIVIVTLIGSCFLVISYLAVKYFHVCNRFRARQRHQEEANDEEFLDENRGPAIDHPIWYINTIGLQPSVIDSITIFRYLKGDRLIEGTECSVCLNSFQNDETLRLLPKCSHAFHIPCIDTWLRSHTNCPVCRAGIISTTTPVASNSLNSNNLGLDGDSREENLENDQELDIHQQIRDDEFCENRTDTGEIIEFPQVLDDLKDKFTRDGENYEVQSTRRSVSVDSLLAANISGAVLNLRLTESEDVSPNVGGNSTRSRILKGASSMTQYLHKKPVRMKRSFSYSGRSFLSRQNSRNN</sequence>
<evidence type="ECO:0000259" key="16">
    <source>
        <dbReference type="PROSITE" id="PS50089"/>
    </source>
</evidence>
<evidence type="ECO:0000256" key="6">
    <source>
        <dbReference type="ARBA" id="ARBA00022692"/>
    </source>
</evidence>
<evidence type="ECO:0000256" key="9">
    <source>
        <dbReference type="ARBA" id="ARBA00022786"/>
    </source>
</evidence>
<keyword evidence="8 14" id="KW-0863">Zinc-finger</keyword>
<evidence type="ECO:0000256" key="15">
    <source>
        <dbReference type="SAM" id="Phobius"/>
    </source>
</evidence>
<dbReference type="Pfam" id="PF13639">
    <property type="entry name" value="zf-RING_2"/>
    <property type="match status" value="1"/>
</dbReference>
<comment type="catalytic activity">
    <reaction evidence="1">
        <text>S-ubiquitinyl-[E2 ubiquitin-conjugating enzyme]-L-cysteine + [acceptor protein]-L-lysine = [E2 ubiquitin-conjugating enzyme]-L-cysteine + N(6)-ubiquitinyl-[acceptor protein]-L-lysine.</text>
        <dbReference type="EC" id="2.3.2.27"/>
    </reaction>
</comment>
<evidence type="ECO:0000256" key="7">
    <source>
        <dbReference type="ARBA" id="ARBA00022723"/>
    </source>
</evidence>
<evidence type="ECO:0000313" key="18">
    <source>
        <dbReference type="Proteomes" id="UP001630127"/>
    </source>
</evidence>
<comment type="similarity">
    <text evidence="13">Belongs to the RING-type zinc finger family. ATL subfamily.</text>
</comment>
<dbReference type="Proteomes" id="UP001630127">
    <property type="component" value="Unassembled WGS sequence"/>
</dbReference>
<dbReference type="CDD" id="cd16461">
    <property type="entry name" value="RING-H2_EL5-like"/>
    <property type="match status" value="1"/>
</dbReference>
<dbReference type="InterPro" id="IPR044600">
    <property type="entry name" value="ATL1/ATL16-like"/>
</dbReference>
<feature type="transmembrane region" description="Helical" evidence="15">
    <location>
        <begin position="67"/>
        <end position="87"/>
    </location>
</feature>
<comment type="subcellular location">
    <subcellularLocation>
        <location evidence="2">Membrane</location>
        <topology evidence="2">Single-pass membrane protein</topology>
    </subcellularLocation>
</comment>
<comment type="caution">
    <text evidence="17">The sequence shown here is derived from an EMBL/GenBank/DDBJ whole genome shotgun (WGS) entry which is preliminary data.</text>
</comment>
<dbReference type="GO" id="GO:0061630">
    <property type="term" value="F:ubiquitin protein ligase activity"/>
    <property type="evidence" value="ECO:0007669"/>
    <property type="project" value="UniProtKB-EC"/>
</dbReference>
<keyword evidence="5" id="KW-0808">Transferase</keyword>
<evidence type="ECO:0000256" key="4">
    <source>
        <dbReference type="ARBA" id="ARBA00012483"/>
    </source>
</evidence>
<reference evidence="17 18" key="1">
    <citation type="submission" date="2024-11" db="EMBL/GenBank/DDBJ databases">
        <title>A near-complete genome assembly of Cinchona calisaya.</title>
        <authorList>
            <person name="Lian D.C."/>
            <person name="Zhao X.W."/>
            <person name="Wei L."/>
        </authorList>
    </citation>
    <scope>NUCLEOTIDE SEQUENCE [LARGE SCALE GENOMIC DNA]</scope>
    <source>
        <tissue evidence="17">Nenye</tissue>
    </source>
</reference>
<dbReference type="PROSITE" id="PS50089">
    <property type="entry name" value="ZF_RING_2"/>
    <property type="match status" value="1"/>
</dbReference>
<dbReference type="GO" id="GO:0008270">
    <property type="term" value="F:zinc ion binding"/>
    <property type="evidence" value="ECO:0007669"/>
    <property type="project" value="UniProtKB-KW"/>
</dbReference>
<dbReference type="PANTHER" id="PTHR46913">
    <property type="entry name" value="RING-H2 FINGER PROTEIN ATL16"/>
    <property type="match status" value="1"/>
</dbReference>
<gene>
    <name evidence="17" type="ORF">ACH5RR_034638</name>
</gene>
<dbReference type="Gene3D" id="3.30.40.10">
    <property type="entry name" value="Zinc/RING finger domain, C3HC4 (zinc finger)"/>
    <property type="match status" value="1"/>
</dbReference>
<proteinExistence type="inferred from homology"/>
<keyword evidence="6 15" id="KW-0812">Transmembrane</keyword>
<evidence type="ECO:0000256" key="10">
    <source>
        <dbReference type="ARBA" id="ARBA00022833"/>
    </source>
</evidence>
<dbReference type="EMBL" id="JBJUIK010000014">
    <property type="protein sequence ID" value="KAL3504797.1"/>
    <property type="molecule type" value="Genomic_DNA"/>
</dbReference>
<evidence type="ECO:0000256" key="12">
    <source>
        <dbReference type="ARBA" id="ARBA00023136"/>
    </source>
</evidence>
<comment type="pathway">
    <text evidence="3">Protein modification; protein ubiquitination.</text>
</comment>
<evidence type="ECO:0000256" key="13">
    <source>
        <dbReference type="ARBA" id="ARBA00024209"/>
    </source>
</evidence>
<evidence type="ECO:0000256" key="14">
    <source>
        <dbReference type="PROSITE-ProRule" id="PRU00175"/>
    </source>
</evidence>